<dbReference type="EMBL" id="JBFMKM010000003">
    <property type="protein sequence ID" value="KAL1311445.1"/>
    <property type="molecule type" value="Genomic_DNA"/>
</dbReference>
<evidence type="ECO:0000256" key="3">
    <source>
        <dbReference type="ARBA" id="ARBA00022989"/>
    </source>
</evidence>
<feature type="transmembrane region" description="Helical" evidence="5">
    <location>
        <begin position="235"/>
        <end position="258"/>
    </location>
</feature>
<feature type="transmembrane region" description="Helical" evidence="5">
    <location>
        <begin position="278"/>
        <end position="298"/>
    </location>
</feature>
<dbReference type="Gene3D" id="1.20.1250.20">
    <property type="entry name" value="MFS general substrate transporter like domains"/>
    <property type="match status" value="1"/>
</dbReference>
<dbReference type="PANTHER" id="PTHR23294:SF57">
    <property type="entry name" value="CINA C-TERMINAL DOMAIN-CONTAINING PROTEIN"/>
    <property type="match status" value="1"/>
</dbReference>
<evidence type="ECO:0000313" key="7">
    <source>
        <dbReference type="Proteomes" id="UP001562354"/>
    </source>
</evidence>
<feature type="transmembrane region" description="Helical" evidence="5">
    <location>
        <begin position="310"/>
        <end position="329"/>
    </location>
</feature>
<protein>
    <submittedName>
        <fullName evidence="6">Uncharacterized protein</fullName>
    </submittedName>
</protein>
<keyword evidence="3 5" id="KW-1133">Transmembrane helix</keyword>
<dbReference type="Proteomes" id="UP001562354">
    <property type="component" value="Unassembled WGS sequence"/>
</dbReference>
<dbReference type="Pfam" id="PF07690">
    <property type="entry name" value="MFS_1"/>
    <property type="match status" value="1"/>
</dbReference>
<accession>A0ABR3PPG6</accession>
<keyword evidence="7" id="KW-1185">Reference proteome</keyword>
<feature type="transmembrane region" description="Helical" evidence="5">
    <location>
        <begin position="151"/>
        <end position="171"/>
    </location>
</feature>
<feature type="transmembrane region" description="Helical" evidence="5">
    <location>
        <begin position="191"/>
        <end position="214"/>
    </location>
</feature>
<evidence type="ECO:0000256" key="2">
    <source>
        <dbReference type="ARBA" id="ARBA00022692"/>
    </source>
</evidence>
<evidence type="ECO:0000313" key="6">
    <source>
        <dbReference type="EMBL" id="KAL1311445.1"/>
    </source>
</evidence>
<dbReference type="SUPFAM" id="SSF103473">
    <property type="entry name" value="MFS general substrate transporter"/>
    <property type="match status" value="1"/>
</dbReference>
<comment type="subcellular location">
    <subcellularLocation>
        <location evidence="1">Membrane</location>
        <topology evidence="1">Multi-pass membrane protein</topology>
    </subcellularLocation>
</comment>
<keyword evidence="4 5" id="KW-0472">Membrane</keyword>
<evidence type="ECO:0000256" key="5">
    <source>
        <dbReference type="SAM" id="Phobius"/>
    </source>
</evidence>
<reference evidence="6 7" key="1">
    <citation type="submission" date="2024-07" db="EMBL/GenBank/DDBJ databases">
        <title>Draft sequence of the Neodothiora populina.</title>
        <authorList>
            <person name="Drown D.D."/>
            <person name="Schuette U.S."/>
            <person name="Buechlein A.B."/>
            <person name="Rusch D.R."/>
            <person name="Winton L.W."/>
            <person name="Adams G.A."/>
        </authorList>
    </citation>
    <scope>NUCLEOTIDE SEQUENCE [LARGE SCALE GENOMIC DNA]</scope>
    <source>
        <strain evidence="6 7">CPC 39397</strain>
    </source>
</reference>
<sequence>MEFEVERHEEKYHGGVSERLHRFYRGTTFQAIILGLVSFTQPGIWTALNNLGAGGQASPQVVNAANVLTFGIMVFFCPLCAVFGNRFNLKWVLVFGTIGYVPYCAALYTNTVYGNEWFLIFGAATCGFSAAALWTAEGAIVVGYPEADRRGFCVAIWLALNKIGSLIASGIQLGLNVESDKAGGISPQTYLVLVGLTCAGLPLAFLLAPSNKLIRRDGSRPHARSTKTPMKQGFADFWTVCRSRHIYMLVPIFITAQWGQTYNGNYLAAYFSVRGRTLAGLIVTLIGIAVNFLAGAFMDCKYLRRSTRSRCMWLFILVTYVGGWIYQFYTQAMYERQDPRPVFDWSSPEYGRAIGAYFLYRIGYECAGPWMYWVLGTYDTEFDTLALTAALLRAGESLGSACSYGVGASNASLMTNLIVAAVVWFASVPSASYSAWIVQDVRTGGTLEGRLADDSSSSSERWRGDADGKVVEVNGKIIDGDV</sequence>
<name>A0ABR3PPG6_9PEZI</name>
<dbReference type="PANTHER" id="PTHR23294">
    <property type="entry name" value="ET TRANSLATION PRODUCT-RELATED"/>
    <property type="match status" value="1"/>
</dbReference>
<feature type="transmembrane region" description="Helical" evidence="5">
    <location>
        <begin position="29"/>
        <end position="48"/>
    </location>
</feature>
<feature type="transmembrane region" description="Helical" evidence="5">
    <location>
        <begin position="91"/>
        <end position="111"/>
    </location>
</feature>
<organism evidence="6 7">
    <name type="scientific">Neodothiora populina</name>
    <dbReference type="NCBI Taxonomy" id="2781224"/>
    <lineage>
        <taxon>Eukaryota</taxon>
        <taxon>Fungi</taxon>
        <taxon>Dikarya</taxon>
        <taxon>Ascomycota</taxon>
        <taxon>Pezizomycotina</taxon>
        <taxon>Dothideomycetes</taxon>
        <taxon>Dothideomycetidae</taxon>
        <taxon>Dothideales</taxon>
        <taxon>Dothioraceae</taxon>
        <taxon>Neodothiora</taxon>
    </lineage>
</organism>
<gene>
    <name evidence="6" type="ORF">AAFC00_001605</name>
</gene>
<evidence type="ECO:0000256" key="1">
    <source>
        <dbReference type="ARBA" id="ARBA00004141"/>
    </source>
</evidence>
<feature type="transmembrane region" description="Helical" evidence="5">
    <location>
        <begin position="60"/>
        <end position="84"/>
    </location>
</feature>
<dbReference type="InterPro" id="IPR051617">
    <property type="entry name" value="UNC-93-like_regulator"/>
</dbReference>
<feature type="transmembrane region" description="Helical" evidence="5">
    <location>
        <begin position="117"/>
        <end position="144"/>
    </location>
</feature>
<dbReference type="InterPro" id="IPR011701">
    <property type="entry name" value="MFS"/>
</dbReference>
<dbReference type="GeneID" id="95975308"/>
<dbReference type="InterPro" id="IPR036259">
    <property type="entry name" value="MFS_trans_sf"/>
</dbReference>
<dbReference type="RefSeq" id="XP_069204294.1">
    <property type="nucleotide sequence ID" value="XM_069340812.1"/>
</dbReference>
<comment type="caution">
    <text evidence="6">The sequence shown here is derived from an EMBL/GenBank/DDBJ whole genome shotgun (WGS) entry which is preliminary data.</text>
</comment>
<proteinExistence type="predicted"/>
<evidence type="ECO:0000256" key="4">
    <source>
        <dbReference type="ARBA" id="ARBA00023136"/>
    </source>
</evidence>
<keyword evidence="2 5" id="KW-0812">Transmembrane</keyword>